<dbReference type="SUPFAM" id="SSF53448">
    <property type="entry name" value="Nucleotide-diphospho-sugar transferases"/>
    <property type="match status" value="1"/>
</dbReference>
<evidence type="ECO:0000313" key="3">
    <source>
        <dbReference type="Proteomes" id="UP000298517"/>
    </source>
</evidence>
<protein>
    <submittedName>
        <fullName evidence="2">Glycosyltransferase</fullName>
    </submittedName>
</protein>
<dbReference type="Gene3D" id="3.90.550.10">
    <property type="entry name" value="Spore Coat Polysaccharide Biosynthesis Protein SpsA, Chain A"/>
    <property type="match status" value="1"/>
</dbReference>
<dbReference type="InterPro" id="IPR050834">
    <property type="entry name" value="Glycosyltransf_2"/>
</dbReference>
<sequence>MISVLIPIFNYNTTPLVASIHQQLEMLPFNFEIICICDASTEFLSENESIKSYAHTQLISLKDNIGRSKIRNLLVEKSNYNWLLFLDADVFPKSKLFIKKYLDLIENRHSEVYCGGLIYKQEKPKSEKILRWVYGKKREEISVKRRKERPFQFVTGANILIHKSVFNSLRFNEEIVNYGYEDVVFIEDLKLNLIEVNHIYNPVFHLGIENNLVFLKKTKEGLENLYLLNSKNILKGENLKLLRTFRVLKILKLTWFVVLFFNIFEKLLEYNLLSSKPYLLLFDIYKIGFFCTVYNAKRE</sequence>
<reference evidence="2 3" key="1">
    <citation type="journal article" date="2011" name="J. Microbiol.">
        <title>Gramella jeungdoensis sp. nov., isolated from a solar saltern in Korea.</title>
        <authorList>
            <person name="Joung Y."/>
            <person name="Kim H."/>
            <person name="Jang T."/>
            <person name="Ahn T.S."/>
            <person name="Joh K."/>
        </authorList>
    </citation>
    <scope>NUCLEOTIDE SEQUENCE [LARGE SCALE GENOMIC DNA]</scope>
    <source>
        <strain evidence="2 3">KCTC 23123</strain>
    </source>
</reference>
<keyword evidence="3" id="KW-1185">Reference proteome</keyword>
<dbReference type="InterPro" id="IPR001173">
    <property type="entry name" value="Glyco_trans_2-like"/>
</dbReference>
<feature type="domain" description="Glycosyltransferase 2-like" evidence="1">
    <location>
        <begin position="3"/>
        <end position="168"/>
    </location>
</feature>
<dbReference type="AlphaFoldDB" id="A0A4Y8AT87"/>
<dbReference type="InterPro" id="IPR029044">
    <property type="entry name" value="Nucleotide-diphossugar_trans"/>
</dbReference>
<comment type="caution">
    <text evidence="2">The sequence shown here is derived from an EMBL/GenBank/DDBJ whole genome shotgun (WGS) entry which is preliminary data.</text>
</comment>
<evidence type="ECO:0000259" key="1">
    <source>
        <dbReference type="Pfam" id="PF00535"/>
    </source>
</evidence>
<proteinExistence type="predicted"/>
<dbReference type="PANTHER" id="PTHR43685:SF2">
    <property type="entry name" value="GLYCOSYLTRANSFERASE 2-LIKE DOMAIN-CONTAINING PROTEIN"/>
    <property type="match status" value="1"/>
</dbReference>
<organism evidence="2 3">
    <name type="scientific">Gramella jeungdoensis</name>
    <dbReference type="NCBI Taxonomy" id="708091"/>
    <lineage>
        <taxon>Bacteria</taxon>
        <taxon>Pseudomonadati</taxon>
        <taxon>Bacteroidota</taxon>
        <taxon>Flavobacteriia</taxon>
        <taxon>Flavobacteriales</taxon>
        <taxon>Flavobacteriaceae</taxon>
        <taxon>Christiangramia</taxon>
    </lineage>
</organism>
<dbReference type="Pfam" id="PF00535">
    <property type="entry name" value="Glycos_transf_2"/>
    <property type="match status" value="1"/>
</dbReference>
<dbReference type="PANTHER" id="PTHR43685">
    <property type="entry name" value="GLYCOSYLTRANSFERASE"/>
    <property type="match status" value="1"/>
</dbReference>
<name>A0A4Y8AT87_9FLAO</name>
<dbReference type="GO" id="GO:0016740">
    <property type="term" value="F:transferase activity"/>
    <property type="evidence" value="ECO:0007669"/>
    <property type="project" value="UniProtKB-KW"/>
</dbReference>
<dbReference type="Proteomes" id="UP000298517">
    <property type="component" value="Unassembled WGS sequence"/>
</dbReference>
<keyword evidence="2" id="KW-0808">Transferase</keyword>
<dbReference type="RefSeq" id="WP_134247459.1">
    <property type="nucleotide sequence ID" value="NZ_SNQI01000002.1"/>
</dbReference>
<accession>A0A4Y8AT87</accession>
<dbReference type="OrthoDB" id="761861at2"/>
<gene>
    <name evidence="2" type="ORF">E2488_06090</name>
</gene>
<dbReference type="CDD" id="cd00761">
    <property type="entry name" value="Glyco_tranf_GTA_type"/>
    <property type="match status" value="1"/>
</dbReference>
<dbReference type="EMBL" id="SNQI01000002">
    <property type="protein sequence ID" value="TEW75089.1"/>
    <property type="molecule type" value="Genomic_DNA"/>
</dbReference>
<evidence type="ECO:0000313" key="2">
    <source>
        <dbReference type="EMBL" id="TEW75089.1"/>
    </source>
</evidence>